<dbReference type="PANTHER" id="PTHR24096:SF422">
    <property type="entry name" value="BCDNA.GH02901"/>
    <property type="match status" value="1"/>
</dbReference>
<dbReference type="Proteomes" id="UP001153292">
    <property type="component" value="Chromosome 16"/>
</dbReference>
<dbReference type="InterPro" id="IPR025110">
    <property type="entry name" value="AMP-bd_C"/>
</dbReference>
<reference evidence="5" key="1">
    <citation type="submission" date="2021-12" db="EMBL/GenBank/DDBJ databases">
        <authorList>
            <person name="King R."/>
        </authorList>
    </citation>
    <scope>NUCLEOTIDE SEQUENCE</scope>
</reference>
<comment type="subcellular location">
    <subcellularLocation>
        <location evidence="1">Peroxisome</location>
    </subcellularLocation>
</comment>
<dbReference type="InterPro" id="IPR042099">
    <property type="entry name" value="ANL_N_sf"/>
</dbReference>
<proteinExistence type="predicted"/>
<dbReference type="Gene3D" id="3.40.50.12780">
    <property type="entry name" value="N-terminal domain of ligase-like"/>
    <property type="match status" value="1"/>
</dbReference>
<sequence length="561" mass="62547">MTLPALTLKKVFDNFKHVRSVVRHKHVWSKDNVVKSPYEDVNIPEMTIVDYVWRDLEKWPTKTAVHCGVTNRSYSYEQMYKQSRTLATNLIKKFKVRSDDVIGIMSPNIPEYPIVTFGVLAAGGIVTTFNPVYTEYEVQRQIEISDVKIMIAFENCVPVVNKALKLAKKNIPVISIKVEKPLPENTVSLMELIEDPHVDFDILKSVRRKPNDVAIMPYSSGTTGLPKGVELTNRNLVANCEQQTTDVRQYNYTTETHQDVVLAVLPLFHSYGLTIVMLNKMAAGLKLLTLPKFQPDSFLGALKIHRSNILYVAPPMVLFLGSSSQITPEHFASVRLVTSGAAPLPPADVEKMMSKAQGRKFGIVQGYGMTEAAPLVTLSPLDCDDYETVGHAIPNVELRVVDDKMNNLGPGQVGELLIKGPNIMKGYRNNPEANTEVFVDSGWYRSGDIANIDECGLVYITDRLKELIKVKGYQVPPAELENVLKEHPSIHDAAVIGVPDASTGERPKAFVVTVPGSNVKDHEIVEFVEKRVAPYKKITEIEFVDSIPKSVSGKILRRLLQ</sequence>
<feature type="domain" description="AMP-binding enzyme C-terminal" evidence="4">
    <location>
        <begin position="479"/>
        <end position="554"/>
    </location>
</feature>
<dbReference type="PANTHER" id="PTHR24096">
    <property type="entry name" value="LONG-CHAIN-FATTY-ACID--COA LIGASE"/>
    <property type="match status" value="1"/>
</dbReference>
<dbReference type="InterPro" id="IPR045851">
    <property type="entry name" value="AMP-bd_C_sf"/>
</dbReference>
<dbReference type="CDD" id="cd05911">
    <property type="entry name" value="Firefly_Luc_like"/>
    <property type="match status" value="1"/>
</dbReference>
<organism evidence="5 6">
    <name type="scientific">Chilo suppressalis</name>
    <name type="common">Asiatic rice borer moth</name>
    <dbReference type="NCBI Taxonomy" id="168631"/>
    <lineage>
        <taxon>Eukaryota</taxon>
        <taxon>Metazoa</taxon>
        <taxon>Ecdysozoa</taxon>
        <taxon>Arthropoda</taxon>
        <taxon>Hexapoda</taxon>
        <taxon>Insecta</taxon>
        <taxon>Pterygota</taxon>
        <taxon>Neoptera</taxon>
        <taxon>Endopterygota</taxon>
        <taxon>Lepidoptera</taxon>
        <taxon>Glossata</taxon>
        <taxon>Ditrysia</taxon>
        <taxon>Pyraloidea</taxon>
        <taxon>Crambidae</taxon>
        <taxon>Crambinae</taxon>
        <taxon>Chilo</taxon>
    </lineage>
</organism>
<dbReference type="Pfam" id="PF00501">
    <property type="entry name" value="AMP-binding"/>
    <property type="match status" value="1"/>
</dbReference>
<gene>
    <name evidence="5" type="ORF">CHILSU_LOCUS3367</name>
</gene>
<evidence type="ECO:0000313" key="5">
    <source>
        <dbReference type="EMBL" id="CAH0400179.1"/>
    </source>
</evidence>
<evidence type="ECO:0000256" key="1">
    <source>
        <dbReference type="ARBA" id="ARBA00004275"/>
    </source>
</evidence>
<evidence type="ECO:0000256" key="2">
    <source>
        <dbReference type="ARBA" id="ARBA00023140"/>
    </source>
</evidence>
<evidence type="ECO:0000259" key="3">
    <source>
        <dbReference type="Pfam" id="PF00501"/>
    </source>
</evidence>
<dbReference type="EMBL" id="OU963909">
    <property type="protein sequence ID" value="CAH0400179.1"/>
    <property type="molecule type" value="Genomic_DNA"/>
</dbReference>
<dbReference type="InterPro" id="IPR020845">
    <property type="entry name" value="AMP-binding_CS"/>
</dbReference>
<dbReference type="SUPFAM" id="SSF56801">
    <property type="entry name" value="Acetyl-CoA synthetase-like"/>
    <property type="match status" value="1"/>
</dbReference>
<evidence type="ECO:0000259" key="4">
    <source>
        <dbReference type="Pfam" id="PF13193"/>
    </source>
</evidence>
<dbReference type="Gene3D" id="3.30.300.30">
    <property type="match status" value="1"/>
</dbReference>
<evidence type="ECO:0000313" key="6">
    <source>
        <dbReference type="Proteomes" id="UP001153292"/>
    </source>
</evidence>
<name>A0ABN8AZH7_CHISP</name>
<dbReference type="InterPro" id="IPR000873">
    <property type="entry name" value="AMP-dep_synth/lig_dom"/>
</dbReference>
<keyword evidence="6" id="KW-1185">Reference proteome</keyword>
<keyword evidence="2" id="KW-0576">Peroxisome</keyword>
<feature type="domain" description="AMP-dependent synthetase/ligase" evidence="3">
    <location>
        <begin position="54"/>
        <end position="427"/>
    </location>
</feature>
<accession>A0ABN8AZH7</accession>
<dbReference type="Pfam" id="PF13193">
    <property type="entry name" value="AMP-binding_C"/>
    <property type="match status" value="1"/>
</dbReference>
<dbReference type="PROSITE" id="PS00455">
    <property type="entry name" value="AMP_BINDING"/>
    <property type="match status" value="1"/>
</dbReference>
<protein>
    <submittedName>
        <fullName evidence="5">Uncharacterized protein</fullName>
    </submittedName>
</protein>